<reference evidence="2" key="1">
    <citation type="submission" date="2018-07" db="EMBL/GenBank/DDBJ databases">
        <authorList>
            <person name="Zhao J."/>
        </authorList>
    </citation>
    <scope>NUCLEOTIDE SEQUENCE [LARGE SCALE GENOMIC DNA]</scope>
    <source>
        <strain evidence="2">GSSD-12</strain>
    </source>
</reference>
<evidence type="ECO:0000313" key="1">
    <source>
        <dbReference type="EMBL" id="AXG79639.1"/>
    </source>
</evidence>
<organism evidence="1 2">
    <name type="scientific">Streptomyces paludis</name>
    <dbReference type="NCBI Taxonomy" id="2282738"/>
    <lineage>
        <taxon>Bacteria</taxon>
        <taxon>Bacillati</taxon>
        <taxon>Actinomycetota</taxon>
        <taxon>Actinomycetes</taxon>
        <taxon>Kitasatosporales</taxon>
        <taxon>Streptomycetaceae</taxon>
        <taxon>Streptomyces</taxon>
    </lineage>
</organism>
<dbReference type="InterPro" id="IPR006175">
    <property type="entry name" value="YjgF/YER057c/UK114"/>
</dbReference>
<dbReference type="CDD" id="cd00448">
    <property type="entry name" value="YjgF_YER057c_UK114_family"/>
    <property type="match status" value="1"/>
</dbReference>
<gene>
    <name evidence="1" type="ORF">DVK44_20535</name>
</gene>
<protein>
    <submittedName>
        <fullName evidence="1">RidA family protein</fullName>
    </submittedName>
</protein>
<dbReference type="InterPro" id="IPR035959">
    <property type="entry name" value="RutC-like_sf"/>
</dbReference>
<dbReference type="Pfam" id="PF01042">
    <property type="entry name" value="Ribonuc_L-PSP"/>
    <property type="match status" value="1"/>
</dbReference>
<dbReference type="Gene3D" id="3.30.1330.40">
    <property type="entry name" value="RutC-like"/>
    <property type="match status" value="1"/>
</dbReference>
<dbReference type="OrthoDB" id="9799840at2"/>
<proteinExistence type="predicted"/>
<name>A0A345HSG5_9ACTN</name>
<dbReference type="RefSeq" id="WP_114660968.1">
    <property type="nucleotide sequence ID" value="NZ_CP031194.1"/>
</dbReference>
<dbReference type="KEGG" id="spad:DVK44_20535"/>
<accession>A0A345HSG5</accession>
<dbReference type="SUPFAM" id="SSF55298">
    <property type="entry name" value="YjgF-like"/>
    <property type="match status" value="1"/>
</dbReference>
<evidence type="ECO:0000313" key="2">
    <source>
        <dbReference type="Proteomes" id="UP000253868"/>
    </source>
</evidence>
<dbReference type="PANTHER" id="PTHR43857">
    <property type="entry name" value="BLR7761 PROTEIN"/>
    <property type="match status" value="1"/>
</dbReference>
<sequence length="134" mass="14673">MATTTDTFNHNIPAESAFGYTQAIKSGDLIHVSGQLSLDDAGEFRHADAFAAQLKLTYANFDKILGHYGVTRNQIVSQVLYVVDVQRHSDETMRGNLAYYGDHRPVSTVLGVTALTFPGQVIEISFIVDTKLPA</sequence>
<dbReference type="AlphaFoldDB" id="A0A345HSG5"/>
<dbReference type="EMBL" id="CP031194">
    <property type="protein sequence ID" value="AXG79639.1"/>
    <property type="molecule type" value="Genomic_DNA"/>
</dbReference>
<dbReference type="Proteomes" id="UP000253868">
    <property type="component" value="Chromosome"/>
</dbReference>
<dbReference type="PANTHER" id="PTHR43857:SF1">
    <property type="entry name" value="YJGH FAMILY PROTEIN"/>
    <property type="match status" value="1"/>
</dbReference>
<keyword evidence="2" id="KW-1185">Reference proteome</keyword>